<feature type="compositionally biased region" description="Basic residues" evidence="1">
    <location>
        <begin position="132"/>
        <end position="143"/>
    </location>
</feature>
<feature type="region of interest" description="Disordered" evidence="1">
    <location>
        <begin position="124"/>
        <end position="151"/>
    </location>
</feature>
<proteinExistence type="predicted"/>
<dbReference type="EMBL" id="PXYW01000002">
    <property type="protein sequence ID" value="PSR35258.1"/>
    <property type="molecule type" value="Genomic_DNA"/>
</dbReference>
<evidence type="ECO:0000256" key="1">
    <source>
        <dbReference type="SAM" id="MobiDB-lite"/>
    </source>
</evidence>
<sequence length="151" mass="17223">MTESVRDFLVEAKRQTYAAQGDNASVAPLMPGSRQLEYGHGSFFYRDVYFGMAYFVGQETVYREDRPYWSMSYGGGVASPMTVKDEIRRIYAFLRSALREVSVEHPFRGPSYFRDADFEYRNTCPENPNRSTGHKKPHPHTTAKKTAGGCL</sequence>
<name>A0A2T2XLF0_9FIRM</name>
<evidence type="ECO:0000313" key="4">
    <source>
        <dbReference type="Proteomes" id="UP000242972"/>
    </source>
</evidence>
<dbReference type="InterPro" id="IPR043735">
    <property type="entry name" value="DUF5680"/>
</dbReference>
<evidence type="ECO:0000313" key="3">
    <source>
        <dbReference type="EMBL" id="PSR35258.1"/>
    </source>
</evidence>
<dbReference type="AlphaFoldDB" id="A0A2T2XLF0"/>
<comment type="caution">
    <text evidence="3">The sequence shown here is derived from an EMBL/GenBank/DDBJ whole genome shotgun (WGS) entry which is preliminary data.</text>
</comment>
<accession>A0A2T2XLF0</accession>
<protein>
    <recommendedName>
        <fullName evidence="2">DUF5680 domain-containing protein</fullName>
    </recommendedName>
</protein>
<dbReference type="Pfam" id="PF18931">
    <property type="entry name" value="DUF5680"/>
    <property type="match status" value="1"/>
</dbReference>
<organism evidence="3 4">
    <name type="scientific">Sulfobacillus benefaciens</name>
    <dbReference type="NCBI Taxonomy" id="453960"/>
    <lineage>
        <taxon>Bacteria</taxon>
        <taxon>Bacillati</taxon>
        <taxon>Bacillota</taxon>
        <taxon>Clostridia</taxon>
        <taxon>Eubacteriales</taxon>
        <taxon>Clostridiales Family XVII. Incertae Sedis</taxon>
        <taxon>Sulfobacillus</taxon>
    </lineage>
</organism>
<reference evidence="3 4" key="1">
    <citation type="journal article" date="2014" name="BMC Genomics">
        <title>Comparison of environmental and isolate Sulfobacillus genomes reveals diverse carbon, sulfur, nitrogen, and hydrogen metabolisms.</title>
        <authorList>
            <person name="Justice N.B."/>
            <person name="Norman A."/>
            <person name="Brown C.T."/>
            <person name="Singh A."/>
            <person name="Thomas B.C."/>
            <person name="Banfield J.F."/>
        </authorList>
    </citation>
    <scope>NUCLEOTIDE SEQUENCE [LARGE SCALE GENOMIC DNA]</scope>
    <source>
        <strain evidence="3">AMDSBA4</strain>
    </source>
</reference>
<feature type="non-terminal residue" evidence="3">
    <location>
        <position position="151"/>
    </location>
</feature>
<gene>
    <name evidence="3" type="ORF">C7B46_00895</name>
</gene>
<dbReference type="Proteomes" id="UP000242972">
    <property type="component" value="Unassembled WGS sequence"/>
</dbReference>
<evidence type="ECO:0000259" key="2">
    <source>
        <dbReference type="Pfam" id="PF18931"/>
    </source>
</evidence>
<feature type="domain" description="DUF5680" evidence="2">
    <location>
        <begin position="47"/>
        <end position="133"/>
    </location>
</feature>